<dbReference type="SUPFAM" id="SSF55729">
    <property type="entry name" value="Acyl-CoA N-acyltransferases (Nat)"/>
    <property type="match status" value="1"/>
</dbReference>
<name>A0A926E674_9FIRM</name>
<dbReference type="GO" id="GO:0016747">
    <property type="term" value="F:acyltransferase activity, transferring groups other than amino-acyl groups"/>
    <property type="evidence" value="ECO:0007669"/>
    <property type="project" value="InterPro"/>
</dbReference>
<comment type="caution">
    <text evidence="2">The sequence shown here is derived from an EMBL/GenBank/DDBJ whole genome shotgun (WGS) entry which is preliminary data.</text>
</comment>
<feature type="domain" description="N-acetyltransferase" evidence="1">
    <location>
        <begin position="2"/>
        <end position="153"/>
    </location>
</feature>
<dbReference type="RefSeq" id="WP_249295260.1">
    <property type="nucleotide sequence ID" value="NZ_JACRSV010000002.1"/>
</dbReference>
<accession>A0A926E674</accession>
<reference evidence="2" key="1">
    <citation type="submission" date="2020-08" db="EMBL/GenBank/DDBJ databases">
        <title>Genome public.</title>
        <authorList>
            <person name="Liu C."/>
            <person name="Sun Q."/>
        </authorList>
    </citation>
    <scope>NUCLEOTIDE SEQUENCE</scope>
    <source>
        <strain evidence="2">NSJ-33</strain>
    </source>
</reference>
<dbReference type="InterPro" id="IPR000182">
    <property type="entry name" value="GNAT_dom"/>
</dbReference>
<dbReference type="Gene3D" id="3.40.630.30">
    <property type="match status" value="1"/>
</dbReference>
<dbReference type="Proteomes" id="UP000610760">
    <property type="component" value="Unassembled WGS sequence"/>
</dbReference>
<evidence type="ECO:0000313" key="3">
    <source>
        <dbReference type="Proteomes" id="UP000610760"/>
    </source>
</evidence>
<dbReference type="Pfam" id="PF13508">
    <property type="entry name" value="Acetyltransf_7"/>
    <property type="match status" value="1"/>
</dbReference>
<gene>
    <name evidence="2" type="ORF">H8710_09435</name>
</gene>
<dbReference type="EMBL" id="JACRSV010000002">
    <property type="protein sequence ID" value="MBC8560285.1"/>
    <property type="molecule type" value="Genomic_DNA"/>
</dbReference>
<sequence>MMDLRAKKAAKRENKQKIKAIYHASFSREDRMPFWMMMAMSHLWNTEFLAFYDGDTLCGFVYLATVRKLSFIMFLAVEETLRSKGYGGAILQKVQAMHPDSKVIVSIEPCGEGAKDLAQRIRRKNFYLRNGYAETGYYIKLGGKTQELLIRNGTFSKREFSLFFLLYSNFTMFPKISKSSS</sequence>
<proteinExistence type="predicted"/>
<dbReference type="AlphaFoldDB" id="A0A926E674"/>
<keyword evidence="3" id="KW-1185">Reference proteome</keyword>
<evidence type="ECO:0000313" key="2">
    <source>
        <dbReference type="EMBL" id="MBC8560285.1"/>
    </source>
</evidence>
<dbReference type="InterPro" id="IPR016181">
    <property type="entry name" value="Acyl_CoA_acyltransferase"/>
</dbReference>
<organism evidence="2 3">
    <name type="scientific">Fumia xinanensis</name>
    <dbReference type="NCBI Taxonomy" id="2763659"/>
    <lineage>
        <taxon>Bacteria</taxon>
        <taxon>Bacillati</taxon>
        <taxon>Bacillota</taxon>
        <taxon>Clostridia</taxon>
        <taxon>Eubacteriales</taxon>
        <taxon>Oscillospiraceae</taxon>
        <taxon>Fumia</taxon>
    </lineage>
</organism>
<protein>
    <submittedName>
        <fullName evidence="2">GNAT family N-acetyltransferase</fullName>
    </submittedName>
</protein>
<dbReference type="PROSITE" id="PS51186">
    <property type="entry name" value="GNAT"/>
    <property type="match status" value="1"/>
</dbReference>
<evidence type="ECO:0000259" key="1">
    <source>
        <dbReference type="PROSITE" id="PS51186"/>
    </source>
</evidence>
<dbReference type="CDD" id="cd04301">
    <property type="entry name" value="NAT_SF"/>
    <property type="match status" value="1"/>
</dbReference>